<accession>A0AAJ2N7C6</accession>
<dbReference type="GO" id="GO:0016757">
    <property type="term" value="F:glycosyltransferase activity"/>
    <property type="evidence" value="ECO:0007669"/>
    <property type="project" value="UniProtKB-KW"/>
</dbReference>
<keyword evidence="3 5" id="KW-0808">Transferase</keyword>
<evidence type="ECO:0000256" key="2">
    <source>
        <dbReference type="ARBA" id="ARBA00022676"/>
    </source>
</evidence>
<dbReference type="EMBL" id="JAVYAA010000010">
    <property type="protein sequence ID" value="MDT8979921.1"/>
    <property type="molecule type" value="Genomic_DNA"/>
</dbReference>
<sequence>MNTCIFYTYAYNAKKTIARAIESVLAQTELNWVWYLLDNAATDGTGKIIEQYASKDSRINALRNKQNHVHEKGNSWAEIIGNYDDSDYLCFLDADDEYKPNFLTNMVRFISNYDLDVVACGNDYIDETNKNLLGIRKLDHNLILDSPAMFGTYFPTYHQFMRTVWCKLYKVSVLRKFDFSRMPNIHYGYDTLFAIENFRNASRVGILADSLHKYYVYPRSSSHQLDATRMTCDRILDDTARAFLIDKCGAISPQNHQFLQLVYYNGIIDTIVVLLHVTLSHHSKLRNLFDLLTHKKTKELFQQSDIPDEELDVKLRTPVVKWLLAQKKYRNLNSAEMTVEILVAIYPHLSPFIKKEALEYVLLKMPDMIPSILRKDYNRMIERFQYWTKNRDVDEPLLTEMEIMAYRAVNKPDDQLFLLFLDIKKKRPLSSEKLKIDTQLANLLTKYPLLQNVSAELVAIFSQTVCWIIKGDLSRAFDEFVSTSQHSEILHTETEAYIMLRQKLSAAVGDSC</sequence>
<dbReference type="InterPro" id="IPR029044">
    <property type="entry name" value="Nucleotide-diphossugar_trans"/>
</dbReference>
<keyword evidence="6" id="KW-1185">Reference proteome</keyword>
<protein>
    <submittedName>
        <fullName evidence="5">Glycosyltransferase family 2 protein</fullName>
        <ecNumber evidence="5">2.4.-.-</ecNumber>
    </submittedName>
</protein>
<organism evidence="5 6">
    <name type="scientific">Paenibacillus suaedae</name>
    <dbReference type="NCBI Taxonomy" id="3077233"/>
    <lineage>
        <taxon>Bacteria</taxon>
        <taxon>Bacillati</taxon>
        <taxon>Bacillota</taxon>
        <taxon>Bacilli</taxon>
        <taxon>Bacillales</taxon>
        <taxon>Paenibacillaceae</taxon>
        <taxon>Paenibacillus</taxon>
    </lineage>
</organism>
<dbReference type="AlphaFoldDB" id="A0AAJ2N7C6"/>
<dbReference type="Proteomes" id="UP001250538">
    <property type="component" value="Unassembled WGS sequence"/>
</dbReference>
<dbReference type="RefSeq" id="WP_315747291.1">
    <property type="nucleotide sequence ID" value="NZ_JAVYAA010000010.1"/>
</dbReference>
<dbReference type="Pfam" id="PF00535">
    <property type="entry name" value="Glycos_transf_2"/>
    <property type="match status" value="1"/>
</dbReference>
<comment type="similarity">
    <text evidence="1">Belongs to the glycosyltransferase 2 family.</text>
</comment>
<feature type="domain" description="Glycosyltransferase 2-like" evidence="4">
    <location>
        <begin position="10"/>
        <end position="175"/>
    </location>
</feature>
<dbReference type="CDD" id="cd00761">
    <property type="entry name" value="Glyco_tranf_GTA_type"/>
    <property type="match status" value="1"/>
</dbReference>
<keyword evidence="2 5" id="KW-0328">Glycosyltransferase</keyword>
<dbReference type="PANTHER" id="PTHR22916:SF51">
    <property type="entry name" value="GLYCOSYLTRANSFERASE EPSH-RELATED"/>
    <property type="match status" value="1"/>
</dbReference>
<proteinExistence type="inferred from homology"/>
<evidence type="ECO:0000256" key="1">
    <source>
        <dbReference type="ARBA" id="ARBA00006739"/>
    </source>
</evidence>
<reference evidence="6" key="1">
    <citation type="submission" date="2023-09" db="EMBL/GenBank/DDBJ databases">
        <title>Paenibacillus sp. chi10 Genome sequencing and assembly.</title>
        <authorList>
            <person name="Kim I."/>
        </authorList>
    </citation>
    <scope>NUCLEOTIDE SEQUENCE [LARGE SCALE GENOMIC DNA]</scope>
    <source>
        <strain evidence="6">chi10</strain>
    </source>
</reference>
<dbReference type="InterPro" id="IPR001173">
    <property type="entry name" value="Glyco_trans_2-like"/>
</dbReference>
<comment type="caution">
    <text evidence="5">The sequence shown here is derived from an EMBL/GenBank/DDBJ whole genome shotgun (WGS) entry which is preliminary data.</text>
</comment>
<evidence type="ECO:0000313" key="6">
    <source>
        <dbReference type="Proteomes" id="UP001250538"/>
    </source>
</evidence>
<evidence type="ECO:0000259" key="4">
    <source>
        <dbReference type="Pfam" id="PF00535"/>
    </source>
</evidence>
<dbReference type="SUPFAM" id="SSF53448">
    <property type="entry name" value="Nucleotide-diphospho-sugar transferases"/>
    <property type="match status" value="1"/>
</dbReference>
<dbReference type="Gene3D" id="3.90.550.10">
    <property type="entry name" value="Spore Coat Polysaccharide Biosynthesis Protein SpsA, Chain A"/>
    <property type="match status" value="1"/>
</dbReference>
<evidence type="ECO:0000313" key="5">
    <source>
        <dbReference type="EMBL" id="MDT8979921.1"/>
    </source>
</evidence>
<dbReference type="PANTHER" id="PTHR22916">
    <property type="entry name" value="GLYCOSYLTRANSFERASE"/>
    <property type="match status" value="1"/>
</dbReference>
<evidence type="ECO:0000256" key="3">
    <source>
        <dbReference type="ARBA" id="ARBA00022679"/>
    </source>
</evidence>
<gene>
    <name evidence="5" type="ORF">RQP50_27155</name>
</gene>
<dbReference type="EC" id="2.4.-.-" evidence="5"/>
<name>A0AAJ2N7C6_9BACL</name>